<evidence type="ECO:0000259" key="1">
    <source>
        <dbReference type="SMART" id="SM00587"/>
    </source>
</evidence>
<accession>A0A067RKW5</accession>
<dbReference type="InParanoid" id="A0A067RKW5"/>
<dbReference type="InterPro" id="IPR015897">
    <property type="entry name" value="CHK_kinase-like"/>
</dbReference>
<proteinExistence type="predicted"/>
<dbReference type="SUPFAM" id="SSF56112">
    <property type="entry name" value="Protein kinase-like (PK-like)"/>
    <property type="match status" value="1"/>
</dbReference>
<protein>
    <recommendedName>
        <fullName evidence="1">CHK kinase-like domain-containing protein</fullName>
    </recommendedName>
</protein>
<evidence type="ECO:0000313" key="2">
    <source>
        <dbReference type="EMBL" id="KDR21240.1"/>
    </source>
</evidence>
<name>A0A067RKW5_ZOONE</name>
<dbReference type="Pfam" id="PF02958">
    <property type="entry name" value="EcKL"/>
    <property type="match status" value="1"/>
</dbReference>
<gene>
    <name evidence="2" type="ORF">L798_04031</name>
</gene>
<dbReference type="eggNOG" id="ENOG502SM2X">
    <property type="taxonomic scope" value="Eukaryota"/>
</dbReference>
<organism evidence="2 3">
    <name type="scientific">Zootermopsis nevadensis</name>
    <name type="common">Dampwood termite</name>
    <dbReference type="NCBI Taxonomy" id="136037"/>
    <lineage>
        <taxon>Eukaryota</taxon>
        <taxon>Metazoa</taxon>
        <taxon>Ecdysozoa</taxon>
        <taxon>Arthropoda</taxon>
        <taxon>Hexapoda</taxon>
        <taxon>Insecta</taxon>
        <taxon>Pterygota</taxon>
        <taxon>Neoptera</taxon>
        <taxon>Polyneoptera</taxon>
        <taxon>Dictyoptera</taxon>
        <taxon>Blattodea</taxon>
        <taxon>Blattoidea</taxon>
        <taxon>Termitoidae</taxon>
        <taxon>Termopsidae</taxon>
        <taxon>Zootermopsis</taxon>
    </lineage>
</organism>
<dbReference type="SMART" id="SM00587">
    <property type="entry name" value="CHK"/>
    <property type="match status" value="1"/>
</dbReference>
<dbReference type="OMA" id="SDFWINN"/>
<dbReference type="InterPro" id="IPR004119">
    <property type="entry name" value="EcKL"/>
</dbReference>
<evidence type="ECO:0000313" key="3">
    <source>
        <dbReference type="Proteomes" id="UP000027135"/>
    </source>
</evidence>
<dbReference type="InterPro" id="IPR011009">
    <property type="entry name" value="Kinase-like_dom_sf"/>
</dbReference>
<dbReference type="AlphaFoldDB" id="A0A067RKW5"/>
<dbReference type="PANTHER" id="PTHR11012:SF55">
    <property type="entry name" value="BHLH DOMAIN-CONTAINING PROTEIN"/>
    <property type="match status" value="1"/>
</dbReference>
<keyword evidence="3" id="KW-1185">Reference proteome</keyword>
<dbReference type="Gene3D" id="3.90.1200.10">
    <property type="match status" value="1"/>
</dbReference>
<dbReference type="Proteomes" id="UP000027135">
    <property type="component" value="Unassembled WGS sequence"/>
</dbReference>
<sequence>MACDNHCDTYKLTKQEFEYLLSPQLGSDLKVLEFKMQALTQPGDNYGSTILAAELTIQQGHEQNTLPLVVKLVPPSEFLREAFDIGITFNKEVNAYKLVSPQYKQLQIEKGIPESKLLDVFPKFYGARTNTQGNSNAKADNTAVLILENLKLIGYHTGDRRKGLDLKHMELGVNKLARFHALSVALKILKPNTFKETVLKSCDRYVIGGVTDDEVAEKWFMSTFTDVKCIPECLPYLERIEMSMREDLNEKRNPSPPPPKEPFAAFVHCDFWVNNMMFLYETEDNDENQPSKIKTPINMKFVDFQVTLYDSPIRDLIFFIYSSATIDVIKHHCDDLIRLYYNEFIDCLSGLACDTNPFSIQNFQDELNTNAPKEFHHLLYMAKIISADESQVPELSDCDADAMFQSNFGGKFYVEKFKFIVKDKSNFGGKFYEEKFKFIVKDFVQRGWL</sequence>
<dbReference type="STRING" id="136037.A0A067RKW5"/>
<dbReference type="PANTHER" id="PTHR11012">
    <property type="entry name" value="PROTEIN KINASE-LIKE DOMAIN-CONTAINING"/>
    <property type="match status" value="1"/>
</dbReference>
<reference evidence="2 3" key="1">
    <citation type="journal article" date="2014" name="Nat. Commun.">
        <title>Molecular traces of alternative social organization in a termite genome.</title>
        <authorList>
            <person name="Terrapon N."/>
            <person name="Li C."/>
            <person name="Robertson H.M."/>
            <person name="Ji L."/>
            <person name="Meng X."/>
            <person name="Booth W."/>
            <person name="Chen Z."/>
            <person name="Childers C.P."/>
            <person name="Glastad K.M."/>
            <person name="Gokhale K."/>
            <person name="Gowin J."/>
            <person name="Gronenberg W."/>
            <person name="Hermansen R.A."/>
            <person name="Hu H."/>
            <person name="Hunt B.G."/>
            <person name="Huylmans A.K."/>
            <person name="Khalil S.M."/>
            <person name="Mitchell R.D."/>
            <person name="Munoz-Torres M.C."/>
            <person name="Mustard J.A."/>
            <person name="Pan H."/>
            <person name="Reese J.T."/>
            <person name="Scharf M.E."/>
            <person name="Sun F."/>
            <person name="Vogel H."/>
            <person name="Xiao J."/>
            <person name="Yang W."/>
            <person name="Yang Z."/>
            <person name="Yang Z."/>
            <person name="Zhou J."/>
            <person name="Zhu J."/>
            <person name="Brent C.S."/>
            <person name="Elsik C.G."/>
            <person name="Goodisman M.A."/>
            <person name="Liberles D.A."/>
            <person name="Roe R.M."/>
            <person name="Vargo E.L."/>
            <person name="Vilcinskas A."/>
            <person name="Wang J."/>
            <person name="Bornberg-Bauer E."/>
            <person name="Korb J."/>
            <person name="Zhang G."/>
            <person name="Liebig J."/>
        </authorList>
    </citation>
    <scope>NUCLEOTIDE SEQUENCE [LARGE SCALE GENOMIC DNA]</scope>
    <source>
        <tissue evidence="2">Whole organism</tissue>
    </source>
</reference>
<feature type="domain" description="CHK kinase-like" evidence="1">
    <location>
        <begin position="145"/>
        <end position="350"/>
    </location>
</feature>
<dbReference type="EMBL" id="KK852566">
    <property type="protein sequence ID" value="KDR21240.1"/>
    <property type="molecule type" value="Genomic_DNA"/>
</dbReference>